<dbReference type="EMBL" id="JAQNDL010000002">
    <property type="protein sequence ID" value="MDC0719197.1"/>
    <property type="molecule type" value="Genomic_DNA"/>
</dbReference>
<evidence type="ECO:0000313" key="1">
    <source>
        <dbReference type="EMBL" id="MDC0719197.1"/>
    </source>
</evidence>
<proteinExistence type="predicted"/>
<comment type="caution">
    <text evidence="1">The sequence shown here is derived from an EMBL/GenBank/DDBJ whole genome shotgun (WGS) entry which is preliminary data.</text>
</comment>
<dbReference type="RefSeq" id="WP_272087708.1">
    <property type="nucleotide sequence ID" value="NZ_JAQNDL010000002.1"/>
</dbReference>
<dbReference type="Proteomes" id="UP001221686">
    <property type="component" value="Unassembled WGS sequence"/>
</dbReference>
<organism evidence="1 2">
    <name type="scientific">Nannocystis bainbridge</name>
    <dbReference type="NCBI Taxonomy" id="2995303"/>
    <lineage>
        <taxon>Bacteria</taxon>
        <taxon>Pseudomonadati</taxon>
        <taxon>Myxococcota</taxon>
        <taxon>Polyangia</taxon>
        <taxon>Nannocystales</taxon>
        <taxon>Nannocystaceae</taxon>
        <taxon>Nannocystis</taxon>
    </lineage>
</organism>
<reference evidence="1 2" key="1">
    <citation type="submission" date="2022-11" db="EMBL/GenBank/DDBJ databases">
        <title>Minimal conservation of predation-associated metabolite biosynthetic gene clusters underscores biosynthetic potential of Myxococcota including descriptions for ten novel species: Archangium lansinium sp. nov., Myxococcus landrumus sp. nov., Nannocystis bai.</title>
        <authorList>
            <person name="Ahearne A."/>
            <person name="Stevens C."/>
            <person name="Dowd S."/>
        </authorList>
    </citation>
    <scope>NUCLEOTIDE SEQUENCE [LARGE SCALE GENOMIC DNA]</scope>
    <source>
        <strain evidence="1 2">BB15-2</strain>
    </source>
</reference>
<keyword evidence="2" id="KW-1185">Reference proteome</keyword>
<protein>
    <submittedName>
        <fullName evidence="1">Uncharacterized protein</fullName>
    </submittedName>
</protein>
<accession>A0ABT5DZZ5</accession>
<gene>
    <name evidence="1" type="ORF">POL25_20000</name>
</gene>
<name>A0ABT5DZZ5_9BACT</name>
<evidence type="ECO:0000313" key="2">
    <source>
        <dbReference type="Proteomes" id="UP001221686"/>
    </source>
</evidence>
<sequence length="60" mass="6338">MFDAWLIGQLDFTGRLAVATVRRTAAEASEQAKLVALGLPSPRAVQLWAGLDTALSSQPA</sequence>